<feature type="non-terminal residue" evidence="3">
    <location>
        <position position="1"/>
    </location>
</feature>
<comment type="caution">
    <text evidence="3">The sequence shown here is derived from an EMBL/GenBank/DDBJ whole genome shotgun (WGS) entry which is preliminary data.</text>
</comment>
<organism evidence="3">
    <name type="scientific">marine sediment metagenome</name>
    <dbReference type="NCBI Taxonomy" id="412755"/>
    <lineage>
        <taxon>unclassified sequences</taxon>
        <taxon>metagenomes</taxon>
        <taxon>ecological metagenomes</taxon>
    </lineage>
</organism>
<reference evidence="3" key="1">
    <citation type="journal article" date="2014" name="Front. Microbiol.">
        <title>High frequency of phylogenetically diverse reductive dehalogenase-homologous genes in deep subseafloor sedimentary metagenomes.</title>
        <authorList>
            <person name="Kawai M."/>
            <person name="Futagami T."/>
            <person name="Toyoda A."/>
            <person name="Takaki Y."/>
            <person name="Nishi S."/>
            <person name="Hori S."/>
            <person name="Arai W."/>
            <person name="Tsubouchi T."/>
            <person name="Morono Y."/>
            <person name="Uchiyama I."/>
            <person name="Ito T."/>
            <person name="Fujiyama A."/>
            <person name="Inagaki F."/>
            <person name="Takami H."/>
        </authorList>
    </citation>
    <scope>NUCLEOTIDE SEQUENCE</scope>
    <source>
        <strain evidence="3">Expedition CK06-06</strain>
    </source>
</reference>
<proteinExistence type="predicted"/>
<keyword evidence="2" id="KW-0808">Transferase</keyword>
<evidence type="ECO:0008006" key="4">
    <source>
        <dbReference type="Google" id="ProtNLM"/>
    </source>
</evidence>
<sequence length="97" mass="11115">GLGVLDTTGGYRLWRRDTLIGMPLDRIRSNGYVFQVEMALVAQRLGYRILEMPIYFKDRRIGTSKMTLGIQIEAAVRVWQLLLLHRNLKPAQRQSGG</sequence>
<dbReference type="GO" id="GO:0004582">
    <property type="term" value="F:dolichyl-phosphate beta-D-mannosyltransferase activity"/>
    <property type="evidence" value="ECO:0007669"/>
    <property type="project" value="InterPro"/>
</dbReference>
<gene>
    <name evidence="3" type="ORF">S06H3_40743</name>
</gene>
<evidence type="ECO:0000256" key="1">
    <source>
        <dbReference type="ARBA" id="ARBA00022676"/>
    </source>
</evidence>
<protein>
    <recommendedName>
        <fullName evidence="4">Glycosyltransferase 2-like domain-containing protein</fullName>
    </recommendedName>
</protein>
<dbReference type="GO" id="GO:0009247">
    <property type="term" value="P:glycolipid biosynthetic process"/>
    <property type="evidence" value="ECO:0007669"/>
    <property type="project" value="TreeGrafter"/>
</dbReference>
<name>X1N7D7_9ZZZZ</name>
<dbReference type="GO" id="GO:0016020">
    <property type="term" value="C:membrane"/>
    <property type="evidence" value="ECO:0007669"/>
    <property type="project" value="GOC"/>
</dbReference>
<dbReference type="AlphaFoldDB" id="X1N7D7"/>
<dbReference type="PANTHER" id="PTHR43398:SF1">
    <property type="entry name" value="DOLICHOL-PHOSPHATE MANNOSYLTRANSFERASE SUBUNIT 1"/>
    <property type="match status" value="1"/>
</dbReference>
<dbReference type="EMBL" id="BARV01025036">
    <property type="protein sequence ID" value="GAI39932.1"/>
    <property type="molecule type" value="Genomic_DNA"/>
</dbReference>
<dbReference type="PANTHER" id="PTHR43398">
    <property type="entry name" value="DOLICHOL-PHOSPHATE MANNOSYLTRANSFERASE SUBUNIT 1"/>
    <property type="match status" value="1"/>
</dbReference>
<evidence type="ECO:0000313" key="3">
    <source>
        <dbReference type="EMBL" id="GAI39932.1"/>
    </source>
</evidence>
<dbReference type="InterPro" id="IPR039528">
    <property type="entry name" value="DPM1-like"/>
</dbReference>
<evidence type="ECO:0000256" key="2">
    <source>
        <dbReference type="ARBA" id="ARBA00022679"/>
    </source>
</evidence>
<accession>X1N7D7</accession>
<keyword evidence="1" id="KW-0328">Glycosyltransferase</keyword>